<dbReference type="KEGG" id="kcm:ABWK59_26600"/>
<dbReference type="EMBL" id="CP159872">
    <property type="protein sequence ID" value="XCM82223.1"/>
    <property type="molecule type" value="Genomic_DNA"/>
</dbReference>
<reference evidence="3" key="1">
    <citation type="submission" date="2024-06" db="EMBL/GenBank/DDBJ databases">
        <title>The genome sequences of Kitasatospora sp. strain HUAS MG31.</title>
        <authorList>
            <person name="Mo P."/>
        </authorList>
    </citation>
    <scope>NUCLEOTIDE SEQUENCE</scope>
    <source>
        <strain evidence="3">HUAS MG31</strain>
    </source>
</reference>
<feature type="chain" id="PRO_5043784269" description="Small secreted protein" evidence="2">
    <location>
        <begin position="21"/>
        <end position="68"/>
    </location>
</feature>
<sequence>MRARALGAALAVTAALLLTACGPGGDPAPDSGAAVQQDDAQVNDLQQKLDAADSAATQADEDAAKGDG</sequence>
<dbReference type="PROSITE" id="PS51257">
    <property type="entry name" value="PROKAR_LIPOPROTEIN"/>
    <property type="match status" value="1"/>
</dbReference>
<keyword evidence="2" id="KW-0732">Signal</keyword>
<evidence type="ECO:0000256" key="2">
    <source>
        <dbReference type="SAM" id="SignalP"/>
    </source>
</evidence>
<protein>
    <recommendedName>
        <fullName evidence="4">Small secreted protein</fullName>
    </recommendedName>
</protein>
<feature type="region of interest" description="Disordered" evidence="1">
    <location>
        <begin position="24"/>
        <end position="68"/>
    </location>
</feature>
<gene>
    <name evidence="3" type="ORF">ABWK59_26600</name>
</gene>
<evidence type="ECO:0000256" key="1">
    <source>
        <dbReference type="SAM" id="MobiDB-lite"/>
    </source>
</evidence>
<proteinExistence type="predicted"/>
<organism evidence="3">
    <name type="scientific">Kitasatospora camelliae</name>
    <dbReference type="NCBI Taxonomy" id="3156397"/>
    <lineage>
        <taxon>Bacteria</taxon>
        <taxon>Bacillati</taxon>
        <taxon>Actinomycetota</taxon>
        <taxon>Actinomycetes</taxon>
        <taxon>Kitasatosporales</taxon>
        <taxon>Streptomycetaceae</taxon>
        <taxon>Kitasatospora</taxon>
    </lineage>
</organism>
<dbReference type="RefSeq" id="WP_354643152.1">
    <property type="nucleotide sequence ID" value="NZ_CP159872.1"/>
</dbReference>
<evidence type="ECO:0008006" key="4">
    <source>
        <dbReference type="Google" id="ProtNLM"/>
    </source>
</evidence>
<dbReference type="AlphaFoldDB" id="A0AAU8K2B9"/>
<evidence type="ECO:0000313" key="3">
    <source>
        <dbReference type="EMBL" id="XCM82223.1"/>
    </source>
</evidence>
<name>A0AAU8K2B9_9ACTN</name>
<feature type="compositionally biased region" description="Low complexity" evidence="1">
    <location>
        <begin position="24"/>
        <end position="34"/>
    </location>
</feature>
<feature type="signal peptide" evidence="2">
    <location>
        <begin position="1"/>
        <end position="20"/>
    </location>
</feature>
<accession>A0AAU8K2B9</accession>